<gene>
    <name evidence="2" type="primary">Kiss2</name>
</gene>
<proteinExistence type="evidence at transcript level"/>
<accession>A0A212MHV8</accession>
<reference evidence="2" key="1">
    <citation type="submission" date="2017-04" db="EMBL/GenBank/DDBJ databases">
        <authorList>
            <person name="Afonso C.L."/>
            <person name="Miller P.J."/>
            <person name="Scott M.A."/>
            <person name="Spackman E."/>
            <person name="Goraichik I."/>
            <person name="Dimitrov K.M."/>
            <person name="Suarez D.L."/>
            <person name="Swayne D.E."/>
        </authorList>
    </citation>
    <scope>NUCLEOTIDE SEQUENCE</scope>
    <source>
        <tissue evidence="2">Brain</tissue>
    </source>
</reference>
<feature type="chain" id="PRO_5013279014" evidence="1">
    <location>
        <begin position="21"/>
        <end position="134"/>
    </location>
</feature>
<dbReference type="EMBL" id="LT844561">
    <property type="protein sequence ID" value="SMN23033.1"/>
    <property type="molecule type" value="mRNA"/>
</dbReference>
<sequence>MSRFALLLVFAVVCFCGAMGKSQNAFLSAERTDDSGSLYPERASAGVWDRSKVLREVTGPNYSDEADLCFFLKDSEIEGHISCRLRYSRSKFNRNPFGLRFGKREWSYLPKSKTAKPGTSKLLPYLLYIQERKA</sequence>
<evidence type="ECO:0000256" key="1">
    <source>
        <dbReference type="SAM" id="SignalP"/>
    </source>
</evidence>
<protein>
    <submittedName>
        <fullName evidence="2">Kisspeptin 2</fullName>
    </submittedName>
</protein>
<name>A0A212MHV8_ANGAN</name>
<keyword evidence="1" id="KW-0732">Signal</keyword>
<evidence type="ECO:0000313" key="2">
    <source>
        <dbReference type="EMBL" id="SMN23033.1"/>
    </source>
</evidence>
<feature type="signal peptide" evidence="1">
    <location>
        <begin position="1"/>
        <end position="20"/>
    </location>
</feature>
<dbReference type="AlphaFoldDB" id="A0A212MHV8"/>
<organism evidence="2">
    <name type="scientific">Anguilla anguilla</name>
    <name type="common">European freshwater eel</name>
    <name type="synonym">Muraena anguilla</name>
    <dbReference type="NCBI Taxonomy" id="7936"/>
    <lineage>
        <taxon>Eukaryota</taxon>
        <taxon>Metazoa</taxon>
        <taxon>Chordata</taxon>
        <taxon>Craniata</taxon>
        <taxon>Vertebrata</taxon>
        <taxon>Euteleostomi</taxon>
        <taxon>Actinopterygii</taxon>
        <taxon>Neopterygii</taxon>
        <taxon>Teleostei</taxon>
        <taxon>Anguilliformes</taxon>
        <taxon>Anguillidae</taxon>
        <taxon>Anguilla</taxon>
    </lineage>
</organism>